<name>A0ABN9Q594_9DINO</name>
<feature type="signal peptide" evidence="2">
    <location>
        <begin position="1"/>
        <end position="15"/>
    </location>
</feature>
<accession>A0ABN9Q594</accession>
<feature type="chain" id="PRO_5047281670" evidence="2">
    <location>
        <begin position="16"/>
        <end position="480"/>
    </location>
</feature>
<dbReference type="EMBL" id="CAUYUJ010002459">
    <property type="protein sequence ID" value="CAK0800892.1"/>
    <property type="molecule type" value="Genomic_DNA"/>
</dbReference>
<keyword evidence="2" id="KW-0732">Signal</keyword>
<dbReference type="Proteomes" id="UP001189429">
    <property type="component" value="Unassembled WGS sequence"/>
</dbReference>
<sequence>MRAALVACFALAASALSPSGGGVNLEGGLFDEEGELREAGGGLIEGEGLIESQDARRETGGDLIEADYTASSFDRFVDENYGDGGELADGVNLGDLLEEVEQYKPKRRKNGTRVRQPWETDNRTAALDVIIPLLQEDFKRKTNELKGVLRNFKAHQKELDFAKQEATLAMKDLRKEAERRRQAILEKKKLKQKAIEERANARRLTKEAMIKKAQTLVSAHGQSGEFAQLMGDFTLGLMMDVLMALPQAVQNPLFSKRVSKAKIDIATTVQDFLNITRRKTTKFVTASAKASDVELSFLMTRYFHEASFRVRAMAADAEKVARDINVVMPKELRTAFFPIIKQMRSQAIPLRMNASSLATADQATACAEVSGLMTNITTYNVKLSSMHTTFHNVWQLSELMLPHMSKIYPMTPEVIDLVKDFMSLATTQVAALQEASDDIVTQVGPVISERMQCTWDSAANGHLGLGFLAGLAALIMHSLA</sequence>
<protein>
    <submittedName>
        <fullName evidence="3">Uncharacterized protein</fullName>
    </submittedName>
</protein>
<keyword evidence="1" id="KW-0175">Coiled coil</keyword>
<reference evidence="3" key="1">
    <citation type="submission" date="2023-10" db="EMBL/GenBank/DDBJ databases">
        <authorList>
            <person name="Chen Y."/>
            <person name="Shah S."/>
            <person name="Dougan E. K."/>
            <person name="Thang M."/>
            <person name="Chan C."/>
        </authorList>
    </citation>
    <scope>NUCLEOTIDE SEQUENCE [LARGE SCALE GENOMIC DNA]</scope>
</reference>
<comment type="caution">
    <text evidence="3">The sequence shown here is derived from an EMBL/GenBank/DDBJ whole genome shotgun (WGS) entry which is preliminary data.</text>
</comment>
<evidence type="ECO:0000256" key="2">
    <source>
        <dbReference type="SAM" id="SignalP"/>
    </source>
</evidence>
<evidence type="ECO:0000313" key="4">
    <source>
        <dbReference type="Proteomes" id="UP001189429"/>
    </source>
</evidence>
<organism evidence="3 4">
    <name type="scientific">Prorocentrum cordatum</name>
    <dbReference type="NCBI Taxonomy" id="2364126"/>
    <lineage>
        <taxon>Eukaryota</taxon>
        <taxon>Sar</taxon>
        <taxon>Alveolata</taxon>
        <taxon>Dinophyceae</taxon>
        <taxon>Prorocentrales</taxon>
        <taxon>Prorocentraceae</taxon>
        <taxon>Prorocentrum</taxon>
    </lineage>
</organism>
<gene>
    <name evidence="3" type="ORF">PCOR1329_LOCUS8921</name>
</gene>
<evidence type="ECO:0000256" key="1">
    <source>
        <dbReference type="SAM" id="Coils"/>
    </source>
</evidence>
<feature type="coiled-coil region" evidence="1">
    <location>
        <begin position="145"/>
        <end position="207"/>
    </location>
</feature>
<proteinExistence type="predicted"/>
<evidence type="ECO:0000313" key="3">
    <source>
        <dbReference type="EMBL" id="CAK0800892.1"/>
    </source>
</evidence>
<keyword evidence="4" id="KW-1185">Reference proteome</keyword>